<dbReference type="CDD" id="cd01277">
    <property type="entry name" value="HINT_subgroup"/>
    <property type="match status" value="1"/>
</dbReference>
<dbReference type="GO" id="GO:0009117">
    <property type="term" value="P:nucleotide metabolic process"/>
    <property type="evidence" value="ECO:0007669"/>
    <property type="project" value="TreeGrafter"/>
</dbReference>
<proteinExistence type="predicted"/>
<evidence type="ECO:0000256" key="3">
    <source>
        <dbReference type="PROSITE-ProRule" id="PRU00464"/>
    </source>
</evidence>
<dbReference type="Pfam" id="PF01230">
    <property type="entry name" value="HIT"/>
    <property type="match status" value="1"/>
</dbReference>
<dbReference type="SUPFAM" id="SSF54197">
    <property type="entry name" value="HIT-like"/>
    <property type="match status" value="1"/>
</dbReference>
<dbReference type="Gene3D" id="3.30.428.10">
    <property type="entry name" value="HIT-like"/>
    <property type="match status" value="1"/>
</dbReference>
<reference evidence="6" key="1">
    <citation type="submission" date="2016-10" db="EMBL/GenBank/DDBJ databases">
        <authorList>
            <person name="Varghese N."/>
            <person name="Submissions S."/>
        </authorList>
    </citation>
    <scope>NUCLEOTIDE SEQUENCE [LARGE SCALE GENOMIC DNA]</scope>
    <source>
        <strain evidence="6">SLH 33</strain>
    </source>
</reference>
<dbReference type="GO" id="GO:0003824">
    <property type="term" value="F:catalytic activity"/>
    <property type="evidence" value="ECO:0007669"/>
    <property type="project" value="InterPro"/>
</dbReference>
<evidence type="ECO:0000313" key="6">
    <source>
        <dbReference type="Proteomes" id="UP000243338"/>
    </source>
</evidence>
<dbReference type="PROSITE" id="PS00892">
    <property type="entry name" value="HIT_1"/>
    <property type="match status" value="1"/>
</dbReference>
<dbReference type="RefSeq" id="WP_091687958.1">
    <property type="nucleotide sequence ID" value="NZ_CAAGSJ010000004.1"/>
</dbReference>
<organism evidence="5 6">
    <name type="scientific">Methanococcoides vulcani</name>
    <dbReference type="NCBI Taxonomy" id="1353158"/>
    <lineage>
        <taxon>Archaea</taxon>
        <taxon>Methanobacteriati</taxon>
        <taxon>Methanobacteriota</taxon>
        <taxon>Stenosarchaea group</taxon>
        <taxon>Methanomicrobia</taxon>
        <taxon>Methanosarcinales</taxon>
        <taxon>Methanosarcinaceae</taxon>
        <taxon>Methanococcoides</taxon>
    </lineage>
</organism>
<feature type="active site" description="Tele-AMP-histidine intermediate" evidence="1">
    <location>
        <position position="98"/>
    </location>
</feature>
<protein>
    <submittedName>
        <fullName evidence="5">Histidine triad (HIT) family protein</fullName>
    </submittedName>
</protein>
<accession>A0A1H9Y0C9</accession>
<dbReference type="PROSITE" id="PS51084">
    <property type="entry name" value="HIT_2"/>
    <property type="match status" value="1"/>
</dbReference>
<dbReference type="Proteomes" id="UP000243338">
    <property type="component" value="Unassembled WGS sequence"/>
</dbReference>
<dbReference type="PRINTS" id="PR00332">
    <property type="entry name" value="HISTRIAD"/>
</dbReference>
<dbReference type="InterPro" id="IPR019808">
    <property type="entry name" value="Histidine_triad_CS"/>
</dbReference>
<evidence type="ECO:0000256" key="1">
    <source>
        <dbReference type="PIRSR" id="PIRSR601310-1"/>
    </source>
</evidence>
<sequence length="136" mass="14622">MECLFCNIIKGEIPSYKVYEDEVAYAFLDINPCARGHTVVVPKAHYENFTEMPAEEAGALFATVRMIARLVEDAVSADGSNIGLNNKPAAGQLVPHVHVHIIPRSEGDGGGSMHSIVSVPGAADDLEEMAELLVME</sequence>
<name>A0A1H9Y0C9_9EURY</name>
<evidence type="ECO:0000313" key="5">
    <source>
        <dbReference type="EMBL" id="SES62102.1"/>
    </source>
</evidence>
<feature type="short sequence motif" description="Histidine triad motif" evidence="2 3">
    <location>
        <begin position="96"/>
        <end position="100"/>
    </location>
</feature>
<dbReference type="InterPro" id="IPR011146">
    <property type="entry name" value="HIT-like"/>
</dbReference>
<feature type="domain" description="HIT" evidence="4">
    <location>
        <begin position="4"/>
        <end position="111"/>
    </location>
</feature>
<dbReference type="PANTHER" id="PTHR46648">
    <property type="entry name" value="HIT FAMILY PROTEIN 1"/>
    <property type="match status" value="1"/>
</dbReference>
<dbReference type="OrthoDB" id="26806at2157"/>
<dbReference type="EMBL" id="FOHQ01000001">
    <property type="protein sequence ID" value="SES62102.1"/>
    <property type="molecule type" value="Genomic_DNA"/>
</dbReference>
<keyword evidence="6" id="KW-1185">Reference proteome</keyword>
<evidence type="ECO:0000259" key="4">
    <source>
        <dbReference type="PROSITE" id="PS51084"/>
    </source>
</evidence>
<dbReference type="STRING" id="1353158.SAMN04488587_0078"/>
<gene>
    <name evidence="5" type="ORF">SAMN04488587_0078</name>
</gene>
<evidence type="ECO:0000256" key="2">
    <source>
        <dbReference type="PIRSR" id="PIRSR601310-3"/>
    </source>
</evidence>
<dbReference type="PANTHER" id="PTHR46648:SF1">
    <property type="entry name" value="ADENOSINE 5'-MONOPHOSPHORAMIDASE HNT1"/>
    <property type="match status" value="1"/>
</dbReference>
<dbReference type="InterPro" id="IPR036265">
    <property type="entry name" value="HIT-like_sf"/>
</dbReference>
<dbReference type="AlphaFoldDB" id="A0A1H9Y0C9"/>
<dbReference type="InterPro" id="IPR039384">
    <property type="entry name" value="HINT"/>
</dbReference>
<dbReference type="InterPro" id="IPR001310">
    <property type="entry name" value="Histidine_triad_HIT"/>
</dbReference>